<accession>A0A017HTN9</accession>
<reference evidence="2 3" key="1">
    <citation type="submission" date="2013-02" db="EMBL/GenBank/DDBJ databases">
        <authorList>
            <person name="Fiebig A."/>
            <person name="Goeker M."/>
            <person name="Klenk H.-P.P."/>
        </authorList>
    </citation>
    <scope>NUCLEOTIDE SEQUENCE [LARGE SCALE GENOMIC DNA]</scope>
    <source>
        <strain evidence="2 3">DSM 19309</strain>
    </source>
</reference>
<dbReference type="EMBL" id="AOSK01000028">
    <property type="protein sequence ID" value="EYD77508.1"/>
    <property type="molecule type" value="Genomic_DNA"/>
</dbReference>
<evidence type="ECO:0000256" key="1">
    <source>
        <dbReference type="SAM" id="SignalP"/>
    </source>
</evidence>
<dbReference type="Proteomes" id="UP000019666">
    <property type="component" value="Unassembled WGS sequence"/>
</dbReference>
<organism evidence="2 3">
    <name type="scientific">Rubellimicrobium mesophilum DSM 19309</name>
    <dbReference type="NCBI Taxonomy" id="442562"/>
    <lineage>
        <taxon>Bacteria</taxon>
        <taxon>Pseudomonadati</taxon>
        <taxon>Pseudomonadota</taxon>
        <taxon>Alphaproteobacteria</taxon>
        <taxon>Rhodobacterales</taxon>
        <taxon>Roseobacteraceae</taxon>
        <taxon>Rubellimicrobium</taxon>
    </lineage>
</organism>
<dbReference type="HOGENOM" id="CLU_1863695_0_0_5"/>
<evidence type="ECO:0008006" key="4">
    <source>
        <dbReference type="Google" id="ProtNLM"/>
    </source>
</evidence>
<comment type="caution">
    <text evidence="2">The sequence shown here is derived from an EMBL/GenBank/DDBJ whole genome shotgun (WGS) entry which is preliminary data.</text>
</comment>
<keyword evidence="1" id="KW-0732">Signal</keyword>
<keyword evidence="3" id="KW-1185">Reference proteome</keyword>
<feature type="chain" id="PRO_5001496264" description="DUF2946 domain-containing protein" evidence="1">
    <location>
        <begin position="34"/>
        <end position="137"/>
    </location>
</feature>
<protein>
    <recommendedName>
        <fullName evidence="4">DUF2946 domain-containing protein</fullName>
    </recommendedName>
</protein>
<gene>
    <name evidence="2" type="ORF">Rumeso_00933</name>
</gene>
<evidence type="ECO:0000313" key="3">
    <source>
        <dbReference type="Proteomes" id="UP000019666"/>
    </source>
</evidence>
<dbReference type="AlphaFoldDB" id="A0A017HTN9"/>
<evidence type="ECO:0000313" key="2">
    <source>
        <dbReference type="EMBL" id="EYD77508.1"/>
    </source>
</evidence>
<feature type="signal peptide" evidence="1">
    <location>
        <begin position="1"/>
        <end position="33"/>
    </location>
</feature>
<sequence>MSLVRRLIDVALVLLLAVALAASGSMSMSMALADEAMADGAPTTCAKPMEQVGHAMPMGATSATCGTSHRPMDHHQQMPAHCSICLIAGAFAEMPGLGLPPLIVVRHPLPWIAAAAATPPEIHARTPPARGPPVLAL</sequence>
<proteinExistence type="predicted"/>
<dbReference type="RefSeq" id="WP_037278154.1">
    <property type="nucleotide sequence ID" value="NZ_KK088554.1"/>
</dbReference>
<name>A0A017HTN9_9RHOB</name>